<dbReference type="Pfam" id="PF07993">
    <property type="entry name" value="NAD_binding_4"/>
    <property type="match status" value="1"/>
</dbReference>
<feature type="domain" description="Thioester reductase (TE)" evidence="6">
    <location>
        <begin position="717"/>
        <end position="906"/>
    </location>
</feature>
<dbReference type="OrthoDB" id="429813at2759"/>
<dbReference type="InterPro" id="IPR020845">
    <property type="entry name" value="AMP-binding_CS"/>
</dbReference>
<dbReference type="PANTHER" id="PTHR43439">
    <property type="entry name" value="PHENYLACETATE-COENZYME A LIGASE"/>
    <property type="match status" value="1"/>
</dbReference>
<feature type="domain" description="AMP-dependent synthetase/ligase" evidence="4">
    <location>
        <begin position="33"/>
        <end position="364"/>
    </location>
</feature>
<dbReference type="Gene3D" id="1.10.1200.10">
    <property type="entry name" value="ACP-like"/>
    <property type="match status" value="1"/>
</dbReference>
<keyword evidence="2" id="KW-0597">Phosphoprotein</keyword>
<accession>A0A165SP18</accession>
<proteinExistence type="predicted"/>
<dbReference type="InterPro" id="IPR036736">
    <property type="entry name" value="ACP-like_sf"/>
</dbReference>
<keyword evidence="8" id="KW-1185">Reference proteome</keyword>
<protein>
    <submittedName>
        <fullName evidence="7">Acetyl-CoA synthetase-like protein</fullName>
    </submittedName>
</protein>
<dbReference type="Gene3D" id="3.40.50.12780">
    <property type="entry name" value="N-terminal domain of ligase-like"/>
    <property type="match status" value="1"/>
</dbReference>
<name>A0A165SP18_9AGAM</name>
<evidence type="ECO:0000259" key="4">
    <source>
        <dbReference type="Pfam" id="PF00501"/>
    </source>
</evidence>
<dbReference type="InterPro" id="IPR013120">
    <property type="entry name" value="FAR_NAD-bd"/>
</dbReference>
<dbReference type="Proteomes" id="UP000076761">
    <property type="component" value="Unassembled WGS sequence"/>
</dbReference>
<dbReference type="Pfam" id="PF23562">
    <property type="entry name" value="AMP-binding_C_3"/>
    <property type="match status" value="1"/>
</dbReference>
<sequence length="1100" mass="120241">MANSTFTRAHINLGYAPDHPEGVNTLPELIEFNAQHNPDHVFGLQTRAGEGSEPCKITFKQLHEAVQRASAWLVKNGATTGRTRRDEKVPPVGILLGSDITIYIYIAALLRIGTPVLCLSARLTPLAIAHLLKATSPSTLLINAQVHRAAKETLSLLSSDSPSPSPIIFLDAIGYEDLLAPSTSLYAASIPSIFSDYDRTATDAIIMHSSGTTGLPKPIFHAQAYLLIYAACHRLSEQKFEYNVSTLPLYHGFGLLAPSLALSIGMPFVLPPSSIIPTARSTLAALKSTGARSMLSVPSILEDILNLPGTEGIEALKKLDFIAIGGAPMKEPVGDALVREGVKLLNHWGATEIGAIAAIEYIPDGYDWHYLMPRTDIGLKFIPMVDPSSSILTYRLIGQAPGWSEPFVVQDLLEAHPEHKNWVKILGRSDDLIVLATGEKVRPTGMEKAVAEHPDVKNVLAFGDGMFSLGLLVEVAEGKRKGESLKEGEEALEKFLIELEEYLARGNEVTDKHGKVSREMLIITREEEKPLVRTDKGSLARKATFVKFDAEIKYCYECADVSKAEPFPSVREDDGYALNEAIRTLVKSIMGIEDDLADDADFFEAGMDSLQASRLRRAIVNGLRVTPNLPSAIGELPPDFVFERSSVAKLWSAVFAIMKGTYIDGAVDGGDKEGKRLRNMEAMVEKYSQELKGYEELAVKAREASGAKQEDGAVVLLTGSTGSLGCLLVKRLATDEGVKKIICLNRPQQGGVEAMRQRQVSALEKRGARLNAKAWEKVVLRESEISKPDFGLSENDFAELLDVTHIIHNAWPVNFNRNLDSFEPHVKATSNLVRLCLLSAVKNPSAIPKRLLFASSIAVVGRYPLLHPDGPFEVPETPLAGINTAEFGYPEAKWVCEQLLLAANEFYGNASPDGEDPLLLTSSVRIGQMTGPEGSGAWNESEHFPLIVRTSQTLKALPDLDGSLSWMPVNRAASAVADYLFSKGFQPTYHMENPSRQSWSGLLSLLSAILSDDSSKPLPKIAFGEWLNRVKGLGDDPERNPAYKIISFLEHDFVRMASGPVILGTSRAKQDSVTMVRSTAIDGRHLEEYVRYWKSVGALH</sequence>
<evidence type="ECO:0000256" key="2">
    <source>
        <dbReference type="ARBA" id="ARBA00022553"/>
    </source>
</evidence>
<dbReference type="InParanoid" id="A0A165SP18"/>
<dbReference type="PANTHER" id="PTHR43439:SF2">
    <property type="entry name" value="ENZYME, PUTATIVE (JCVI)-RELATED"/>
    <property type="match status" value="1"/>
</dbReference>
<feature type="coiled-coil region" evidence="3">
    <location>
        <begin position="677"/>
        <end position="704"/>
    </location>
</feature>
<evidence type="ECO:0000313" key="8">
    <source>
        <dbReference type="Proteomes" id="UP000076761"/>
    </source>
</evidence>
<evidence type="ECO:0000256" key="1">
    <source>
        <dbReference type="ARBA" id="ARBA00022450"/>
    </source>
</evidence>
<keyword evidence="1" id="KW-0596">Phosphopantetheine</keyword>
<dbReference type="InterPro" id="IPR042099">
    <property type="entry name" value="ANL_N_sf"/>
</dbReference>
<dbReference type="Gene3D" id="3.40.50.720">
    <property type="entry name" value="NAD(P)-binding Rossmann-like Domain"/>
    <property type="match status" value="1"/>
</dbReference>
<dbReference type="PROSITE" id="PS00455">
    <property type="entry name" value="AMP_BINDING"/>
    <property type="match status" value="1"/>
</dbReference>
<dbReference type="Pfam" id="PF00550">
    <property type="entry name" value="PP-binding"/>
    <property type="match status" value="1"/>
</dbReference>
<gene>
    <name evidence="7" type="ORF">NEOLEDRAFT_1065369</name>
</gene>
<dbReference type="Pfam" id="PF00501">
    <property type="entry name" value="AMP-binding"/>
    <property type="match status" value="1"/>
</dbReference>
<dbReference type="AlphaFoldDB" id="A0A165SP18"/>
<dbReference type="InterPro" id="IPR009081">
    <property type="entry name" value="PP-bd_ACP"/>
</dbReference>
<dbReference type="SUPFAM" id="SSF51735">
    <property type="entry name" value="NAD(P)-binding Rossmann-fold domains"/>
    <property type="match status" value="1"/>
</dbReference>
<evidence type="ECO:0000313" key="7">
    <source>
        <dbReference type="EMBL" id="KZT25443.1"/>
    </source>
</evidence>
<dbReference type="SUPFAM" id="SSF47336">
    <property type="entry name" value="ACP-like"/>
    <property type="match status" value="1"/>
</dbReference>
<dbReference type="InterPro" id="IPR036291">
    <property type="entry name" value="NAD(P)-bd_dom_sf"/>
</dbReference>
<evidence type="ECO:0000259" key="5">
    <source>
        <dbReference type="Pfam" id="PF00550"/>
    </source>
</evidence>
<feature type="domain" description="Carrier" evidence="5">
    <location>
        <begin position="580"/>
        <end position="625"/>
    </location>
</feature>
<dbReference type="STRING" id="1314782.A0A165SP18"/>
<evidence type="ECO:0000259" key="6">
    <source>
        <dbReference type="Pfam" id="PF07993"/>
    </source>
</evidence>
<reference evidence="7 8" key="1">
    <citation type="journal article" date="2016" name="Mol. Biol. Evol.">
        <title>Comparative Genomics of Early-Diverging Mushroom-Forming Fungi Provides Insights into the Origins of Lignocellulose Decay Capabilities.</title>
        <authorList>
            <person name="Nagy L.G."/>
            <person name="Riley R."/>
            <person name="Tritt A."/>
            <person name="Adam C."/>
            <person name="Daum C."/>
            <person name="Floudas D."/>
            <person name="Sun H."/>
            <person name="Yadav J.S."/>
            <person name="Pangilinan J."/>
            <person name="Larsson K.H."/>
            <person name="Matsuura K."/>
            <person name="Barry K."/>
            <person name="Labutti K."/>
            <person name="Kuo R."/>
            <person name="Ohm R.A."/>
            <person name="Bhattacharya S.S."/>
            <person name="Shirouzu T."/>
            <person name="Yoshinaga Y."/>
            <person name="Martin F.M."/>
            <person name="Grigoriev I.V."/>
            <person name="Hibbett D.S."/>
        </authorList>
    </citation>
    <scope>NUCLEOTIDE SEQUENCE [LARGE SCALE GENOMIC DNA]</scope>
    <source>
        <strain evidence="7 8">HHB14362 ss-1</strain>
    </source>
</reference>
<dbReference type="InterPro" id="IPR051414">
    <property type="entry name" value="Adenylate-forming_Reductase"/>
</dbReference>
<keyword evidence="3" id="KW-0175">Coiled coil</keyword>
<dbReference type="InterPro" id="IPR000873">
    <property type="entry name" value="AMP-dep_synth/lig_dom"/>
</dbReference>
<dbReference type="SUPFAM" id="SSF56801">
    <property type="entry name" value="Acetyl-CoA synthetase-like"/>
    <property type="match status" value="1"/>
</dbReference>
<evidence type="ECO:0000256" key="3">
    <source>
        <dbReference type="SAM" id="Coils"/>
    </source>
</evidence>
<dbReference type="EMBL" id="KV425572">
    <property type="protein sequence ID" value="KZT25443.1"/>
    <property type="molecule type" value="Genomic_DNA"/>
</dbReference>
<organism evidence="7 8">
    <name type="scientific">Neolentinus lepideus HHB14362 ss-1</name>
    <dbReference type="NCBI Taxonomy" id="1314782"/>
    <lineage>
        <taxon>Eukaryota</taxon>
        <taxon>Fungi</taxon>
        <taxon>Dikarya</taxon>
        <taxon>Basidiomycota</taxon>
        <taxon>Agaricomycotina</taxon>
        <taxon>Agaricomycetes</taxon>
        <taxon>Gloeophyllales</taxon>
        <taxon>Gloeophyllaceae</taxon>
        <taxon>Neolentinus</taxon>
    </lineage>
</organism>